<feature type="transmembrane region" description="Helical" evidence="4">
    <location>
        <begin position="67"/>
        <end position="85"/>
    </location>
</feature>
<feature type="transmembrane region" description="Helical" evidence="4">
    <location>
        <begin position="302"/>
        <end position="321"/>
    </location>
</feature>
<dbReference type="SUPFAM" id="SSF103473">
    <property type="entry name" value="MFS general substrate transporter"/>
    <property type="match status" value="1"/>
</dbReference>
<keyword evidence="1 4" id="KW-0812">Transmembrane</keyword>
<feature type="transmembrane region" description="Helical" evidence="4">
    <location>
        <begin position="91"/>
        <end position="114"/>
    </location>
</feature>
<evidence type="ECO:0000256" key="4">
    <source>
        <dbReference type="SAM" id="Phobius"/>
    </source>
</evidence>
<gene>
    <name evidence="6" type="ORF">A3C25_00780</name>
</gene>
<feature type="transmembrane region" description="Helical" evidence="4">
    <location>
        <begin position="214"/>
        <end position="234"/>
    </location>
</feature>
<dbReference type="PANTHER" id="PTHR23530:SF1">
    <property type="entry name" value="PERMEASE, MAJOR FACILITATOR SUPERFAMILY-RELATED"/>
    <property type="match status" value="1"/>
</dbReference>
<comment type="caution">
    <text evidence="6">The sequence shown here is derived from an EMBL/GenBank/DDBJ whole genome shotgun (WGS) entry which is preliminary data.</text>
</comment>
<feature type="transmembrane region" description="Helical" evidence="4">
    <location>
        <begin position="160"/>
        <end position="178"/>
    </location>
</feature>
<feature type="transmembrane region" description="Helical" evidence="4">
    <location>
        <begin position="34"/>
        <end position="55"/>
    </location>
</feature>
<evidence type="ECO:0000313" key="6">
    <source>
        <dbReference type="EMBL" id="OGK23635.1"/>
    </source>
</evidence>
<sequence length="385" mass="43197">MDRNIKIAYVLTVLKNSWFWLGIWVFYYLLFTNYAGIGIVETGLIVGMTLGEIPTGAIGDLLGKKKTLMIAFVLMATGLLGVGLTNNFLFLAAWVFIAGIGNSFYSGTFEALVYDSLKEIKKEKNYARVIANVGSLQLIAPAVAGFLGAYLYYLSPRLPFLLHGLFYLIGFLFCLFLLEPQIDSEKFSWQSFFIQMKYGFKELTKTVDIRNQTLLLVSIGGIVVIADEMLNAFLGVEFGFNEQLAGIFWSSIYIISSLSSQMTPRFLKYFAENKSLIIVGGLLAISFMVSPYLGLLLGGISLLARSSLQAIFINLASVFINKNTESKFRATTLSTFNMLKNIPYVLFAFFIGSLADKYSARWIAFWLGIILFGLLFFQIRRREKL</sequence>
<feature type="transmembrane region" description="Helical" evidence="4">
    <location>
        <begin position="276"/>
        <end position="296"/>
    </location>
</feature>
<evidence type="ECO:0000256" key="2">
    <source>
        <dbReference type="ARBA" id="ARBA00022989"/>
    </source>
</evidence>
<evidence type="ECO:0000259" key="5">
    <source>
        <dbReference type="PROSITE" id="PS50850"/>
    </source>
</evidence>
<feature type="transmembrane region" description="Helical" evidence="4">
    <location>
        <begin position="126"/>
        <end position="154"/>
    </location>
</feature>
<proteinExistence type="predicted"/>
<dbReference type="EMBL" id="MFZO01000044">
    <property type="protein sequence ID" value="OGK23635.1"/>
    <property type="molecule type" value="Genomic_DNA"/>
</dbReference>
<feature type="domain" description="Major facilitator superfamily (MFS) profile" evidence="5">
    <location>
        <begin position="1"/>
        <end position="385"/>
    </location>
</feature>
<accession>A0A1F7GXS7</accession>
<dbReference type="InterPro" id="IPR020846">
    <property type="entry name" value="MFS_dom"/>
</dbReference>
<dbReference type="PANTHER" id="PTHR23530">
    <property type="entry name" value="TRANSPORT PROTEIN-RELATED"/>
    <property type="match status" value="1"/>
</dbReference>
<protein>
    <recommendedName>
        <fullName evidence="5">Major facilitator superfamily (MFS) profile domain-containing protein</fullName>
    </recommendedName>
</protein>
<organism evidence="6 7">
    <name type="scientific">Candidatus Roizmanbacteria bacterium RIFCSPHIGHO2_02_FULL_38_11</name>
    <dbReference type="NCBI Taxonomy" id="1802039"/>
    <lineage>
        <taxon>Bacteria</taxon>
        <taxon>Candidatus Roizmaniibacteriota</taxon>
    </lineage>
</organism>
<feature type="transmembrane region" description="Helical" evidence="4">
    <location>
        <begin position="7"/>
        <end position="28"/>
    </location>
</feature>
<evidence type="ECO:0000256" key="1">
    <source>
        <dbReference type="ARBA" id="ARBA00022692"/>
    </source>
</evidence>
<keyword evidence="2 4" id="KW-1133">Transmembrane helix</keyword>
<evidence type="ECO:0000256" key="3">
    <source>
        <dbReference type="ARBA" id="ARBA00023136"/>
    </source>
</evidence>
<dbReference type="InterPro" id="IPR036259">
    <property type="entry name" value="MFS_trans_sf"/>
</dbReference>
<reference evidence="6 7" key="1">
    <citation type="journal article" date="2016" name="Nat. Commun.">
        <title>Thousands of microbial genomes shed light on interconnected biogeochemical processes in an aquifer system.</title>
        <authorList>
            <person name="Anantharaman K."/>
            <person name="Brown C.T."/>
            <person name="Hug L.A."/>
            <person name="Sharon I."/>
            <person name="Castelle C.J."/>
            <person name="Probst A.J."/>
            <person name="Thomas B.C."/>
            <person name="Singh A."/>
            <person name="Wilkins M.J."/>
            <person name="Karaoz U."/>
            <person name="Brodie E.L."/>
            <person name="Williams K.H."/>
            <person name="Hubbard S.S."/>
            <person name="Banfield J.F."/>
        </authorList>
    </citation>
    <scope>NUCLEOTIDE SEQUENCE [LARGE SCALE GENOMIC DNA]</scope>
</reference>
<dbReference type="AlphaFoldDB" id="A0A1F7GXS7"/>
<dbReference type="Proteomes" id="UP000177913">
    <property type="component" value="Unassembled WGS sequence"/>
</dbReference>
<name>A0A1F7GXS7_9BACT</name>
<dbReference type="InterPro" id="IPR011701">
    <property type="entry name" value="MFS"/>
</dbReference>
<feature type="transmembrane region" description="Helical" evidence="4">
    <location>
        <begin position="360"/>
        <end position="379"/>
    </location>
</feature>
<dbReference type="Gene3D" id="1.20.1250.20">
    <property type="entry name" value="MFS general substrate transporter like domains"/>
    <property type="match status" value="1"/>
</dbReference>
<dbReference type="PROSITE" id="PS50850">
    <property type="entry name" value="MFS"/>
    <property type="match status" value="1"/>
</dbReference>
<dbReference type="InterPro" id="IPR053160">
    <property type="entry name" value="MFS_DHA3_Transporter"/>
</dbReference>
<feature type="transmembrane region" description="Helical" evidence="4">
    <location>
        <begin position="333"/>
        <end position="354"/>
    </location>
</feature>
<feature type="transmembrane region" description="Helical" evidence="4">
    <location>
        <begin position="246"/>
        <end position="264"/>
    </location>
</feature>
<dbReference type="GO" id="GO:0022857">
    <property type="term" value="F:transmembrane transporter activity"/>
    <property type="evidence" value="ECO:0007669"/>
    <property type="project" value="InterPro"/>
</dbReference>
<dbReference type="Pfam" id="PF07690">
    <property type="entry name" value="MFS_1"/>
    <property type="match status" value="1"/>
</dbReference>
<evidence type="ECO:0000313" key="7">
    <source>
        <dbReference type="Proteomes" id="UP000177913"/>
    </source>
</evidence>
<keyword evidence="3 4" id="KW-0472">Membrane</keyword>